<dbReference type="AlphaFoldDB" id="R7ZFT6"/>
<protein>
    <submittedName>
        <fullName evidence="1">Uncharacterized protein</fullName>
    </submittedName>
</protein>
<gene>
    <name evidence="1" type="ORF">H131_09363</name>
</gene>
<organism evidence="1 2">
    <name type="scientific">Lysinibacillus sphaericus OT4b.31</name>
    <dbReference type="NCBI Taxonomy" id="1285586"/>
    <lineage>
        <taxon>Bacteria</taxon>
        <taxon>Bacillati</taxon>
        <taxon>Bacillota</taxon>
        <taxon>Bacilli</taxon>
        <taxon>Bacillales</taxon>
        <taxon>Bacillaceae</taxon>
        <taxon>Lysinibacillus</taxon>
    </lineage>
</organism>
<evidence type="ECO:0000313" key="2">
    <source>
        <dbReference type="Proteomes" id="UP000013911"/>
    </source>
</evidence>
<evidence type="ECO:0000313" key="1">
    <source>
        <dbReference type="EMBL" id="EON72906.1"/>
    </source>
</evidence>
<comment type="caution">
    <text evidence="1">The sequence shown here is derived from an EMBL/GenBank/DDBJ whole genome shotgun (WGS) entry which is preliminary data.</text>
</comment>
<sequence length="71" mass="8335">MKESGNWLFFSSFLAIFNGENGVKWKRVSKTGVSIEKPYIRIDKQLFFVNKEAFTSTTRQFIHNIKEKKTS</sequence>
<accession>R7ZFT6</accession>
<dbReference type="HOGENOM" id="CLU_2735212_0_0_9"/>
<dbReference type="Proteomes" id="UP000013911">
    <property type="component" value="Unassembled WGS sequence"/>
</dbReference>
<proteinExistence type="predicted"/>
<dbReference type="EMBL" id="AQPX01000015">
    <property type="protein sequence ID" value="EON72906.1"/>
    <property type="molecule type" value="Genomic_DNA"/>
</dbReference>
<reference evidence="1 2" key="1">
    <citation type="submission" date="2013-04" db="EMBL/GenBank/DDBJ databases">
        <title>Draft genome of the heavy metal tolerant bacterium Lysinibacillus sphaericus strain OT4b.31.</title>
        <authorList>
            <person name="Pena-Montenegro T.D."/>
            <person name="Dussan J."/>
        </authorList>
    </citation>
    <scope>NUCLEOTIDE SEQUENCE [LARGE SCALE GENOMIC DNA]</scope>
    <source>
        <strain evidence="1 2">OT4b.31</strain>
    </source>
</reference>
<name>R7ZFT6_LYSSH</name>